<dbReference type="EMBL" id="WKJK01000040">
    <property type="protein sequence ID" value="MRW94834.1"/>
    <property type="molecule type" value="Genomic_DNA"/>
</dbReference>
<protein>
    <submittedName>
        <fullName evidence="2">Carboxymuconolactone decarboxylase family protein</fullName>
    </submittedName>
</protein>
<dbReference type="SUPFAM" id="SSF69118">
    <property type="entry name" value="AhpD-like"/>
    <property type="match status" value="1"/>
</dbReference>
<feature type="domain" description="Carboxymuconolactone decarboxylase-like" evidence="1">
    <location>
        <begin position="43"/>
        <end position="113"/>
    </location>
</feature>
<evidence type="ECO:0000259" key="1">
    <source>
        <dbReference type="Pfam" id="PF02627"/>
    </source>
</evidence>
<dbReference type="Pfam" id="PF02627">
    <property type="entry name" value="CMD"/>
    <property type="match status" value="1"/>
</dbReference>
<reference evidence="2 3" key="1">
    <citation type="submission" date="2019-11" db="EMBL/GenBank/DDBJ databases">
        <title>Novel species isolated from a subtropical stream in China.</title>
        <authorList>
            <person name="Lu H."/>
        </authorList>
    </citation>
    <scope>NUCLEOTIDE SEQUENCE [LARGE SCALE GENOMIC DNA]</scope>
    <source>
        <strain evidence="2 3">FT80W</strain>
    </source>
</reference>
<keyword evidence="3" id="KW-1185">Reference proteome</keyword>
<organism evidence="2 3">
    <name type="scientific">Duganella guangzhouensis</name>
    <dbReference type="NCBI Taxonomy" id="2666084"/>
    <lineage>
        <taxon>Bacteria</taxon>
        <taxon>Pseudomonadati</taxon>
        <taxon>Pseudomonadota</taxon>
        <taxon>Betaproteobacteria</taxon>
        <taxon>Burkholderiales</taxon>
        <taxon>Oxalobacteraceae</taxon>
        <taxon>Telluria group</taxon>
        <taxon>Duganella</taxon>
    </lineage>
</organism>
<dbReference type="AlphaFoldDB" id="A0A6I2LDC8"/>
<dbReference type="InterPro" id="IPR029032">
    <property type="entry name" value="AhpD-like"/>
</dbReference>
<dbReference type="InterPro" id="IPR003779">
    <property type="entry name" value="CMD-like"/>
</dbReference>
<dbReference type="RefSeq" id="WP_154383703.1">
    <property type="nucleotide sequence ID" value="NZ_WKJK01000040.1"/>
</dbReference>
<dbReference type="Gene3D" id="1.20.1290.10">
    <property type="entry name" value="AhpD-like"/>
    <property type="match status" value="1"/>
</dbReference>
<dbReference type="Proteomes" id="UP000433309">
    <property type="component" value="Unassembled WGS sequence"/>
</dbReference>
<evidence type="ECO:0000313" key="2">
    <source>
        <dbReference type="EMBL" id="MRW94834.1"/>
    </source>
</evidence>
<comment type="caution">
    <text evidence="2">The sequence shown here is derived from an EMBL/GenBank/DDBJ whole genome shotgun (WGS) entry which is preliminary data.</text>
</comment>
<gene>
    <name evidence="2" type="ORF">GJ699_33245</name>
</gene>
<sequence length="184" mass="19955">MDDRLGPIPFAQMSASQQLAAQAVIDGPRGALYGPFVPLIRSPELMSAAQKMGEYLRYRSAIGTRLTELAILVTARHWNQQVEWAIHAPIARDFGIAEEVIAAIAVRRRPAALLADEAVVYEFCVQLHQQQRVDDTTYAAALAAFGEHGVVDLMGINGYYTFLAMVMNAAQTAVPTSSTAPLPA</sequence>
<dbReference type="GO" id="GO:0051920">
    <property type="term" value="F:peroxiredoxin activity"/>
    <property type="evidence" value="ECO:0007669"/>
    <property type="project" value="InterPro"/>
</dbReference>
<name>A0A6I2LDC8_9BURK</name>
<dbReference type="PANTHER" id="PTHR34846">
    <property type="entry name" value="4-CARBOXYMUCONOLACTONE DECARBOXYLASE FAMILY PROTEIN (AFU_ORTHOLOGUE AFUA_6G11590)"/>
    <property type="match status" value="1"/>
</dbReference>
<proteinExistence type="predicted"/>
<accession>A0A6I2LDC8</accession>
<evidence type="ECO:0000313" key="3">
    <source>
        <dbReference type="Proteomes" id="UP000433309"/>
    </source>
</evidence>
<dbReference type="PANTHER" id="PTHR34846:SF11">
    <property type="entry name" value="4-CARBOXYMUCONOLACTONE DECARBOXYLASE FAMILY PROTEIN (AFU_ORTHOLOGUE AFUA_6G11590)"/>
    <property type="match status" value="1"/>
</dbReference>